<comment type="caution">
    <text evidence="2">The sequence shown here is derived from an EMBL/GenBank/DDBJ whole genome shotgun (WGS) entry which is preliminary data.</text>
</comment>
<keyword evidence="3" id="KW-1185">Reference proteome</keyword>
<dbReference type="Proteomes" id="UP000301309">
    <property type="component" value="Unassembled WGS sequence"/>
</dbReference>
<proteinExistence type="predicted"/>
<name>A0A4D4LFC3_STRVO</name>
<dbReference type="Pfam" id="PF01663">
    <property type="entry name" value="Phosphodiest"/>
    <property type="match status" value="1"/>
</dbReference>
<organism evidence="2 3">
    <name type="scientific">Streptomyces violaceusniger</name>
    <dbReference type="NCBI Taxonomy" id="68280"/>
    <lineage>
        <taxon>Bacteria</taxon>
        <taxon>Bacillati</taxon>
        <taxon>Actinomycetota</taxon>
        <taxon>Actinomycetes</taxon>
        <taxon>Kitasatosporales</taxon>
        <taxon>Streptomycetaceae</taxon>
        <taxon>Streptomyces</taxon>
        <taxon>Streptomyces violaceusniger group</taxon>
    </lineage>
</organism>
<dbReference type="InterPro" id="IPR002591">
    <property type="entry name" value="Phosphodiest/P_Trfase"/>
</dbReference>
<feature type="compositionally biased region" description="Polar residues" evidence="1">
    <location>
        <begin position="1"/>
        <end position="14"/>
    </location>
</feature>
<evidence type="ECO:0000256" key="1">
    <source>
        <dbReference type="SAM" id="MobiDB-lite"/>
    </source>
</evidence>
<dbReference type="Gene3D" id="3.40.720.10">
    <property type="entry name" value="Alkaline Phosphatase, subunit A"/>
    <property type="match status" value="1"/>
</dbReference>
<evidence type="ECO:0000313" key="2">
    <source>
        <dbReference type="EMBL" id="GDY57218.1"/>
    </source>
</evidence>
<dbReference type="InterPro" id="IPR017850">
    <property type="entry name" value="Alkaline_phosphatase_core_sf"/>
</dbReference>
<dbReference type="SUPFAM" id="SSF53649">
    <property type="entry name" value="Alkaline phosphatase-like"/>
    <property type="match status" value="1"/>
</dbReference>
<feature type="region of interest" description="Disordered" evidence="1">
    <location>
        <begin position="1"/>
        <end position="30"/>
    </location>
</feature>
<accession>A0A4D4LFC3</accession>
<gene>
    <name evidence="2" type="ORF">SVIO_078410</name>
</gene>
<sequence>MSGSATGPLPSTASLWPEPTPLDPRSAPLPRYGTGSLADLLPAVAAGQEVPGLSSDLLLAPADRVCVFLVDGLGWELLRAHPDEAPFLTSLLPSSLNGSGEPLTAGFPSTTATSLASVGTGLPPAPTACPATRCGTRTPAS</sequence>
<evidence type="ECO:0000313" key="3">
    <source>
        <dbReference type="Proteomes" id="UP000301309"/>
    </source>
</evidence>
<dbReference type="AlphaFoldDB" id="A0A4D4LFC3"/>
<reference evidence="2 3" key="1">
    <citation type="journal article" date="2020" name="Int. J. Syst. Evol. Microbiol.">
        <title>Reclassification of Streptomyces castelarensis and Streptomyces sporoclivatus as later heterotypic synonyms of Streptomyces antimycoticus.</title>
        <authorList>
            <person name="Komaki H."/>
            <person name="Tamura T."/>
        </authorList>
    </citation>
    <scope>NUCLEOTIDE SEQUENCE [LARGE SCALE GENOMIC DNA]</scope>
    <source>
        <strain evidence="2 3">NBRC 13459</strain>
    </source>
</reference>
<protein>
    <submittedName>
        <fullName evidence="2">Uncharacterized protein</fullName>
    </submittedName>
</protein>
<dbReference type="EMBL" id="BJHW01000001">
    <property type="protein sequence ID" value="GDY57218.1"/>
    <property type="molecule type" value="Genomic_DNA"/>
</dbReference>